<accession>A0A1F5USR0</accession>
<dbReference type="SUPFAM" id="SSF81296">
    <property type="entry name" value="E set domains"/>
    <property type="match status" value="1"/>
</dbReference>
<gene>
    <name evidence="3" type="ORF">A2Z21_09415</name>
</gene>
<evidence type="ECO:0000259" key="2">
    <source>
        <dbReference type="Pfam" id="PF02922"/>
    </source>
</evidence>
<evidence type="ECO:0000313" key="3">
    <source>
        <dbReference type="EMBL" id="OGF54187.1"/>
    </source>
</evidence>
<dbReference type="Pfam" id="PF02922">
    <property type="entry name" value="CBM_48"/>
    <property type="match status" value="1"/>
</dbReference>
<protein>
    <recommendedName>
        <fullName evidence="2">Glycoside hydrolase family 13 N-terminal domain-containing protein</fullName>
    </recommendedName>
</protein>
<dbReference type="Gene3D" id="2.60.40.10">
    <property type="entry name" value="Immunoglobulins"/>
    <property type="match status" value="1"/>
</dbReference>
<name>A0A1F5USR0_FRAXR</name>
<dbReference type="STRING" id="1817864.A2Z21_09415"/>
<dbReference type="Proteomes" id="UP000179157">
    <property type="component" value="Unassembled WGS sequence"/>
</dbReference>
<proteinExistence type="predicted"/>
<feature type="transmembrane region" description="Helical" evidence="1">
    <location>
        <begin position="61"/>
        <end position="81"/>
    </location>
</feature>
<dbReference type="GO" id="GO:0004553">
    <property type="term" value="F:hydrolase activity, hydrolyzing O-glycosyl compounds"/>
    <property type="evidence" value="ECO:0007669"/>
    <property type="project" value="InterPro"/>
</dbReference>
<dbReference type="EMBL" id="MFGX01000087">
    <property type="protein sequence ID" value="OGF54187.1"/>
    <property type="molecule type" value="Genomic_DNA"/>
</dbReference>
<evidence type="ECO:0000313" key="4">
    <source>
        <dbReference type="Proteomes" id="UP000179157"/>
    </source>
</evidence>
<organism evidence="3 4">
    <name type="scientific">Fraserbacteria sp. (strain RBG_16_55_9)</name>
    <dbReference type="NCBI Taxonomy" id="1817864"/>
    <lineage>
        <taxon>Bacteria</taxon>
        <taxon>Candidatus Fraseribacteriota</taxon>
    </lineage>
</organism>
<keyword evidence="1" id="KW-0812">Transmembrane</keyword>
<dbReference type="InterPro" id="IPR014756">
    <property type="entry name" value="Ig_E-set"/>
</dbReference>
<feature type="domain" description="Glycoside hydrolase family 13 N-terminal" evidence="2">
    <location>
        <begin position="86"/>
        <end position="149"/>
    </location>
</feature>
<sequence>MRKEELHDDEIGRLIKEGLSRAVAQEEERLARLPLNVMHELERRRSRRRFTWLGTPSLRPAWALAVAAAIFAVGFLVGNWVSNPFSSQGVEFVVFNPTAQQVTMAISYPVAGHNEWQDIPLRERDGLWYINLRLPPGTYEYGFKIDGRWWANDPAADYLVMSANDTINAVREVQIARDRI</sequence>
<keyword evidence="1" id="KW-0472">Membrane</keyword>
<dbReference type="AlphaFoldDB" id="A0A1F5USR0"/>
<comment type="caution">
    <text evidence="3">The sequence shown here is derived from an EMBL/GenBank/DDBJ whole genome shotgun (WGS) entry which is preliminary data.</text>
</comment>
<reference evidence="3 4" key="1">
    <citation type="journal article" date="2016" name="Nat. Commun.">
        <title>Thousands of microbial genomes shed light on interconnected biogeochemical processes in an aquifer system.</title>
        <authorList>
            <person name="Anantharaman K."/>
            <person name="Brown C.T."/>
            <person name="Hug L.A."/>
            <person name="Sharon I."/>
            <person name="Castelle C.J."/>
            <person name="Probst A.J."/>
            <person name="Thomas B.C."/>
            <person name="Singh A."/>
            <person name="Wilkins M.J."/>
            <person name="Karaoz U."/>
            <person name="Brodie E.L."/>
            <person name="Williams K.H."/>
            <person name="Hubbard S.S."/>
            <person name="Banfield J.F."/>
        </authorList>
    </citation>
    <scope>NUCLEOTIDE SEQUENCE [LARGE SCALE GENOMIC DNA]</scope>
    <source>
        <strain evidence="4">RBG_16_55_9</strain>
    </source>
</reference>
<dbReference type="InterPro" id="IPR004193">
    <property type="entry name" value="Glyco_hydro_13_N"/>
</dbReference>
<evidence type="ECO:0000256" key="1">
    <source>
        <dbReference type="SAM" id="Phobius"/>
    </source>
</evidence>
<keyword evidence="1" id="KW-1133">Transmembrane helix</keyword>
<dbReference type="InterPro" id="IPR013783">
    <property type="entry name" value="Ig-like_fold"/>
</dbReference>
<dbReference type="GO" id="GO:0005975">
    <property type="term" value="P:carbohydrate metabolic process"/>
    <property type="evidence" value="ECO:0007669"/>
    <property type="project" value="InterPro"/>
</dbReference>